<sequence>MAATRENIVEEFQEFDIDLENDEIISKLVEISELFAFDADSMVNEWLAYQSRHNQTPLTITELEQLEHELVNTRSKSTAKTKTDHHSSNTTDAFTNISTPTDALDIMAGYCSPGNRNKLRKMNVQTPVAITPNSKFTRMDVQSSPLFSPPSSVSKGSQKYSSRINSGEVTAQLYEGDSPNTEFWLKMTENRCAVRLNSASSKPQKYMFQKIMDVSDVLNDNVESIAEEIQQAHKNQIETYAPCSAPCQSEVVVVGQMRSESNTRLLPQGVVLVGDRVNSFGRSVPVDLERLSDYSLYPGQVMAMLGTNPTGSKFIVSRIFTPTCKSGRIEVGNPKDLADDDDRLTIIAASGPFTTSDSLSYEPLLDLISVVKQNRPDVTIIIGPLVDSKCNLIENGLIDQAFGSLGQNWINFICNALDGYTQTVFVPSHRDLFHHPVYPQPPYVSRKRENVHFATNPSTFKVGDVNVGVTSADILFHLGAEEISLSQTSSSVDRLSRLTGHLLTQKSFYPLYPPHESMPFDVLAAEQGCQLPNDVDVLLLPSDLKTFVKCLNGRVVVNPGRLAKGLSGGTYTRLVIAGTSKMRVGAEIVKI</sequence>
<evidence type="ECO:0000256" key="4">
    <source>
        <dbReference type="ARBA" id="ARBA00022705"/>
    </source>
</evidence>
<accession>A0ABP0FTR0</accession>
<evidence type="ECO:0000256" key="1">
    <source>
        <dbReference type="ARBA" id="ARBA00004123"/>
    </source>
</evidence>
<proteinExistence type="inferred from homology"/>
<feature type="region of interest" description="Disordered" evidence="7">
    <location>
        <begin position="75"/>
        <end position="97"/>
    </location>
</feature>
<comment type="similarity">
    <text evidence="2 6">Belongs to the DNA polymerase alpha subunit B family.</text>
</comment>
<evidence type="ECO:0000256" key="5">
    <source>
        <dbReference type="ARBA" id="ARBA00023242"/>
    </source>
</evidence>
<dbReference type="Pfam" id="PF22062">
    <property type="entry name" value="OB_DPOA2"/>
    <property type="match status" value="1"/>
</dbReference>
<organism evidence="11 12">
    <name type="scientific">Clavelina lepadiformis</name>
    <name type="common">Light-bulb sea squirt</name>
    <name type="synonym">Ascidia lepadiformis</name>
    <dbReference type="NCBI Taxonomy" id="159417"/>
    <lineage>
        <taxon>Eukaryota</taxon>
        <taxon>Metazoa</taxon>
        <taxon>Chordata</taxon>
        <taxon>Tunicata</taxon>
        <taxon>Ascidiacea</taxon>
        <taxon>Aplousobranchia</taxon>
        <taxon>Clavelinidae</taxon>
        <taxon>Clavelina</taxon>
    </lineage>
</organism>
<dbReference type="Gene3D" id="3.60.21.60">
    <property type="match status" value="2"/>
</dbReference>
<dbReference type="Gene3D" id="1.10.8.530">
    <property type="entry name" value="DNA polymerase alpha-primase, subunit B, N-terminal domain"/>
    <property type="match status" value="1"/>
</dbReference>
<evidence type="ECO:0000256" key="6">
    <source>
        <dbReference type="PIRNR" id="PIRNR018300"/>
    </source>
</evidence>
<comment type="subcellular location">
    <subcellularLocation>
        <location evidence="1 6">Nucleus</location>
    </subcellularLocation>
</comment>
<protein>
    <recommendedName>
        <fullName evidence="3 6">DNA polymerase alpha subunit B</fullName>
    </recommendedName>
</protein>
<keyword evidence="5 6" id="KW-0539">Nucleus</keyword>
<gene>
    <name evidence="11" type="ORF">CVLEPA_LOCUS14133</name>
</gene>
<evidence type="ECO:0000313" key="12">
    <source>
        <dbReference type="Proteomes" id="UP001642483"/>
    </source>
</evidence>
<comment type="caution">
    <text evidence="11">The sequence shown here is derived from an EMBL/GenBank/DDBJ whole genome shotgun (WGS) entry which is preliminary data.</text>
</comment>
<dbReference type="InterPro" id="IPR013627">
    <property type="entry name" value="Pol_alpha_B_N"/>
</dbReference>
<evidence type="ECO:0000313" key="11">
    <source>
        <dbReference type="EMBL" id="CAK8683016.1"/>
    </source>
</evidence>
<evidence type="ECO:0000259" key="9">
    <source>
        <dbReference type="Pfam" id="PF08418"/>
    </source>
</evidence>
<evidence type="ECO:0000256" key="7">
    <source>
        <dbReference type="SAM" id="MobiDB-lite"/>
    </source>
</evidence>
<feature type="domain" description="DNA polymerase alpha subunit B N-terminal" evidence="9">
    <location>
        <begin position="6"/>
        <end position="72"/>
    </location>
</feature>
<dbReference type="Pfam" id="PF04042">
    <property type="entry name" value="DNA_pol_E_B"/>
    <property type="match status" value="1"/>
</dbReference>
<feature type="domain" description="DNA polymerase alpha/delta/epsilon subunit B" evidence="8">
    <location>
        <begin position="346"/>
        <end position="549"/>
    </location>
</feature>
<dbReference type="PIRSF" id="PIRSF018300">
    <property type="entry name" value="DNA_pol_alph_2"/>
    <property type="match status" value="1"/>
</dbReference>
<name>A0ABP0FTR0_CLALP</name>
<dbReference type="InterPro" id="IPR054300">
    <property type="entry name" value="OB_DPOA2"/>
</dbReference>
<dbReference type="EMBL" id="CAWYQH010000096">
    <property type="protein sequence ID" value="CAK8683016.1"/>
    <property type="molecule type" value="Genomic_DNA"/>
</dbReference>
<dbReference type="PANTHER" id="PTHR23061">
    <property type="entry name" value="DNA POLYMERASE 2 ALPHA 70 KDA SUBUNIT"/>
    <property type="match status" value="1"/>
</dbReference>
<keyword evidence="4 6" id="KW-0235">DNA replication</keyword>
<evidence type="ECO:0000256" key="3">
    <source>
        <dbReference type="ARBA" id="ARBA00018596"/>
    </source>
</evidence>
<evidence type="ECO:0000259" key="10">
    <source>
        <dbReference type="Pfam" id="PF22062"/>
    </source>
</evidence>
<keyword evidence="12" id="KW-1185">Reference proteome</keyword>
<dbReference type="Proteomes" id="UP001642483">
    <property type="component" value="Unassembled WGS sequence"/>
</dbReference>
<dbReference type="InterPro" id="IPR016722">
    <property type="entry name" value="DNA_pol_alpha_bsu"/>
</dbReference>
<dbReference type="InterPro" id="IPR007185">
    <property type="entry name" value="DNA_pol_a/d/e_bsu"/>
</dbReference>
<evidence type="ECO:0000259" key="8">
    <source>
        <dbReference type="Pfam" id="PF04042"/>
    </source>
</evidence>
<dbReference type="InterPro" id="IPR043034">
    <property type="entry name" value="DNA_pol_alpha_B_N_sf"/>
</dbReference>
<comment type="function">
    <text evidence="6">Accessory subunit of the DNA polymerase alpha complex (also known as the alpha DNA polymerase-primase complex) which plays an essential role in the initiation of DNA synthesis.</text>
</comment>
<evidence type="ECO:0000256" key="2">
    <source>
        <dbReference type="ARBA" id="ARBA00007299"/>
    </source>
</evidence>
<feature type="compositionally biased region" description="Polar residues" evidence="7">
    <location>
        <begin position="88"/>
        <end position="97"/>
    </location>
</feature>
<reference evidence="11 12" key="1">
    <citation type="submission" date="2024-02" db="EMBL/GenBank/DDBJ databases">
        <authorList>
            <person name="Daric V."/>
            <person name="Darras S."/>
        </authorList>
    </citation>
    <scope>NUCLEOTIDE SEQUENCE [LARGE SCALE GENOMIC DNA]</scope>
</reference>
<feature type="domain" description="DNA polymerase alpha subunit B OB" evidence="10">
    <location>
        <begin position="215"/>
        <end position="320"/>
    </location>
</feature>
<dbReference type="Pfam" id="PF08418">
    <property type="entry name" value="Pol_alpha_B_N"/>
    <property type="match status" value="1"/>
</dbReference>
<dbReference type="PANTHER" id="PTHR23061:SF12">
    <property type="entry name" value="DNA POLYMERASE ALPHA SUBUNIT B"/>
    <property type="match status" value="1"/>
</dbReference>